<comment type="caution">
    <text evidence="1">The sequence shown here is derived from an EMBL/GenBank/DDBJ whole genome shotgun (WGS) entry which is preliminary data.</text>
</comment>
<sequence>MRDYDPAGAVDLHGYSGSLLTYGLAVTALAGAAGGRAPERYAVRDLVLGGIATHKFSRLLARGSVTSPVRAPFTEFQDAAGAAEHQEAARGEHGVRHTVGELITCPFCLAVWVGTSYVGALALAPRAARTWAAVFTVTAVSDFLQHAYARVRG</sequence>
<accession>A0ABP4F650</accession>
<keyword evidence="2" id="KW-1185">Reference proteome</keyword>
<evidence type="ECO:0000313" key="1">
    <source>
        <dbReference type="EMBL" id="GAA1157977.1"/>
    </source>
</evidence>
<dbReference type="InterPro" id="IPR010773">
    <property type="entry name" value="Mycophage_PG1_Gp7"/>
</dbReference>
<protein>
    <recommendedName>
        <fullName evidence="3">DUF1360 domain-containing protein</fullName>
    </recommendedName>
</protein>
<evidence type="ECO:0008006" key="3">
    <source>
        <dbReference type="Google" id="ProtNLM"/>
    </source>
</evidence>
<name>A0ABP4F650_9ACTN</name>
<reference evidence="2" key="1">
    <citation type="journal article" date="2019" name="Int. J. Syst. Evol. Microbiol.">
        <title>The Global Catalogue of Microorganisms (GCM) 10K type strain sequencing project: providing services to taxonomists for standard genome sequencing and annotation.</title>
        <authorList>
            <consortium name="The Broad Institute Genomics Platform"/>
            <consortium name="The Broad Institute Genome Sequencing Center for Infectious Disease"/>
            <person name="Wu L."/>
            <person name="Ma J."/>
        </authorList>
    </citation>
    <scope>NUCLEOTIDE SEQUENCE [LARGE SCALE GENOMIC DNA]</scope>
    <source>
        <strain evidence="2">JCM 11813</strain>
    </source>
</reference>
<dbReference type="Pfam" id="PF07098">
    <property type="entry name" value="DUF1360"/>
    <property type="match status" value="1"/>
</dbReference>
<evidence type="ECO:0000313" key="2">
    <source>
        <dbReference type="Proteomes" id="UP001499979"/>
    </source>
</evidence>
<dbReference type="EMBL" id="BAAAJE010000024">
    <property type="protein sequence ID" value="GAA1157977.1"/>
    <property type="molecule type" value="Genomic_DNA"/>
</dbReference>
<dbReference type="RefSeq" id="WP_343909483.1">
    <property type="nucleotide sequence ID" value="NZ_BAAAJE010000024.1"/>
</dbReference>
<dbReference type="Proteomes" id="UP001499979">
    <property type="component" value="Unassembled WGS sequence"/>
</dbReference>
<proteinExistence type="predicted"/>
<gene>
    <name evidence="1" type="ORF">GCM10009606_39860</name>
</gene>
<organism evidence="1 2">
    <name type="scientific">Nocardioides aquiterrae</name>
    <dbReference type="NCBI Taxonomy" id="203799"/>
    <lineage>
        <taxon>Bacteria</taxon>
        <taxon>Bacillati</taxon>
        <taxon>Actinomycetota</taxon>
        <taxon>Actinomycetes</taxon>
        <taxon>Propionibacteriales</taxon>
        <taxon>Nocardioidaceae</taxon>
        <taxon>Nocardioides</taxon>
    </lineage>
</organism>